<feature type="region of interest" description="Disordered" evidence="2">
    <location>
        <begin position="406"/>
        <end position="428"/>
    </location>
</feature>
<evidence type="ECO:0000313" key="3">
    <source>
        <dbReference type="EMBL" id="TEB35084.1"/>
    </source>
</evidence>
<feature type="compositionally biased region" description="Basic and acidic residues" evidence="2">
    <location>
        <begin position="144"/>
        <end position="157"/>
    </location>
</feature>
<dbReference type="OrthoDB" id="3258282at2759"/>
<gene>
    <name evidence="3" type="ORF">FA13DRAFT_1811626</name>
</gene>
<feature type="compositionally biased region" description="Polar residues" evidence="2">
    <location>
        <begin position="1"/>
        <end position="10"/>
    </location>
</feature>
<sequence>MPLPPTNSGRNPEHLRPSPVRGQLEPQSSGSPPGWRYVQTTDTPDEFKVLLPPGTAAMYDYLLKLETYELTKKATINWERLMQIRHLKDRMIRKCQRLGNISTSSKKATNGGAFVFQSLAAPSDFRLKEMEKWFREQQKRVAAKEAKRLSTQREPRVTQHRSQALLPAPKTPSISRPASTQPKSEKRQTQSRPPTEKPLRTKRSVSLPTAVQQEAVSPQVFSPPPLPLLLVAQREEYGLEPSPIIDPLAGERVDRFIDSEVPPNEAESGANTPISDAGDRTSGGGQLRLRRSALRRSNSDLAKRVSWADAQELDQQISKYAAAAKQVQASGTWGEVRTLYLDQIHALNDLHEQVKEGMDQLRLEGEHLHRIEETITRQRRKLQDTFNAFESKHGQFKAKVREAISEATGNLGNTNSDQRKAGAGATSH</sequence>
<feature type="compositionally biased region" description="Basic and acidic residues" evidence="2">
    <location>
        <begin position="183"/>
        <end position="199"/>
    </location>
</feature>
<dbReference type="EMBL" id="QPFP01000008">
    <property type="protein sequence ID" value="TEB35084.1"/>
    <property type="molecule type" value="Genomic_DNA"/>
</dbReference>
<name>A0A4Y7TMA7_COPMI</name>
<feature type="region of interest" description="Disordered" evidence="2">
    <location>
        <begin position="1"/>
        <end position="35"/>
    </location>
</feature>
<feature type="compositionally biased region" description="Polar residues" evidence="2">
    <location>
        <begin position="172"/>
        <end position="182"/>
    </location>
</feature>
<organism evidence="3 4">
    <name type="scientific">Coprinellus micaceus</name>
    <name type="common">Glistening ink-cap mushroom</name>
    <name type="synonym">Coprinus micaceus</name>
    <dbReference type="NCBI Taxonomy" id="71717"/>
    <lineage>
        <taxon>Eukaryota</taxon>
        <taxon>Fungi</taxon>
        <taxon>Dikarya</taxon>
        <taxon>Basidiomycota</taxon>
        <taxon>Agaricomycotina</taxon>
        <taxon>Agaricomycetes</taxon>
        <taxon>Agaricomycetidae</taxon>
        <taxon>Agaricales</taxon>
        <taxon>Agaricineae</taxon>
        <taxon>Psathyrellaceae</taxon>
        <taxon>Coprinellus</taxon>
    </lineage>
</organism>
<feature type="region of interest" description="Disordered" evidence="2">
    <location>
        <begin position="261"/>
        <end position="286"/>
    </location>
</feature>
<keyword evidence="1" id="KW-0175">Coiled coil</keyword>
<feature type="region of interest" description="Disordered" evidence="2">
    <location>
        <begin position="144"/>
        <end position="221"/>
    </location>
</feature>
<feature type="compositionally biased region" description="Polar residues" evidence="2">
    <location>
        <begin position="204"/>
        <end position="220"/>
    </location>
</feature>
<reference evidence="3 4" key="1">
    <citation type="journal article" date="2019" name="Nat. Ecol. Evol.">
        <title>Megaphylogeny resolves global patterns of mushroom evolution.</title>
        <authorList>
            <person name="Varga T."/>
            <person name="Krizsan K."/>
            <person name="Foldi C."/>
            <person name="Dima B."/>
            <person name="Sanchez-Garcia M."/>
            <person name="Sanchez-Ramirez S."/>
            <person name="Szollosi G.J."/>
            <person name="Szarkandi J.G."/>
            <person name="Papp V."/>
            <person name="Albert L."/>
            <person name="Andreopoulos W."/>
            <person name="Angelini C."/>
            <person name="Antonin V."/>
            <person name="Barry K.W."/>
            <person name="Bougher N.L."/>
            <person name="Buchanan P."/>
            <person name="Buyck B."/>
            <person name="Bense V."/>
            <person name="Catcheside P."/>
            <person name="Chovatia M."/>
            <person name="Cooper J."/>
            <person name="Damon W."/>
            <person name="Desjardin D."/>
            <person name="Finy P."/>
            <person name="Geml J."/>
            <person name="Haridas S."/>
            <person name="Hughes K."/>
            <person name="Justo A."/>
            <person name="Karasinski D."/>
            <person name="Kautmanova I."/>
            <person name="Kiss B."/>
            <person name="Kocsube S."/>
            <person name="Kotiranta H."/>
            <person name="LaButti K.M."/>
            <person name="Lechner B.E."/>
            <person name="Liimatainen K."/>
            <person name="Lipzen A."/>
            <person name="Lukacs Z."/>
            <person name="Mihaltcheva S."/>
            <person name="Morgado L.N."/>
            <person name="Niskanen T."/>
            <person name="Noordeloos M.E."/>
            <person name="Ohm R.A."/>
            <person name="Ortiz-Santana B."/>
            <person name="Ovrebo C."/>
            <person name="Racz N."/>
            <person name="Riley R."/>
            <person name="Savchenko A."/>
            <person name="Shiryaev A."/>
            <person name="Soop K."/>
            <person name="Spirin V."/>
            <person name="Szebenyi C."/>
            <person name="Tomsovsky M."/>
            <person name="Tulloss R.E."/>
            <person name="Uehling J."/>
            <person name="Grigoriev I.V."/>
            <person name="Vagvolgyi C."/>
            <person name="Papp T."/>
            <person name="Martin F.M."/>
            <person name="Miettinen O."/>
            <person name="Hibbett D.S."/>
            <person name="Nagy L.G."/>
        </authorList>
    </citation>
    <scope>NUCLEOTIDE SEQUENCE [LARGE SCALE GENOMIC DNA]</scope>
    <source>
        <strain evidence="3 4">FP101781</strain>
    </source>
</reference>
<protein>
    <submittedName>
        <fullName evidence="3">Uncharacterized protein</fullName>
    </submittedName>
</protein>
<accession>A0A4Y7TMA7</accession>
<dbReference type="AlphaFoldDB" id="A0A4Y7TMA7"/>
<evidence type="ECO:0000313" key="4">
    <source>
        <dbReference type="Proteomes" id="UP000298030"/>
    </source>
</evidence>
<comment type="caution">
    <text evidence="3">The sequence shown here is derived from an EMBL/GenBank/DDBJ whole genome shotgun (WGS) entry which is preliminary data.</text>
</comment>
<feature type="compositionally biased region" description="Polar residues" evidence="2">
    <location>
        <begin position="407"/>
        <end position="416"/>
    </location>
</feature>
<evidence type="ECO:0000256" key="1">
    <source>
        <dbReference type="SAM" id="Coils"/>
    </source>
</evidence>
<proteinExistence type="predicted"/>
<evidence type="ECO:0000256" key="2">
    <source>
        <dbReference type="SAM" id="MobiDB-lite"/>
    </source>
</evidence>
<dbReference type="Proteomes" id="UP000298030">
    <property type="component" value="Unassembled WGS sequence"/>
</dbReference>
<feature type="coiled-coil region" evidence="1">
    <location>
        <begin position="310"/>
        <end position="364"/>
    </location>
</feature>
<keyword evidence="4" id="KW-1185">Reference proteome</keyword>